<name>A0ABN6PWE9_NOSCO</name>
<evidence type="ECO:0000313" key="1">
    <source>
        <dbReference type="EMBL" id="BDI14910.1"/>
    </source>
</evidence>
<organism evidence="1 2">
    <name type="scientific">Nostoc cf. commune SO-36</name>
    <dbReference type="NCBI Taxonomy" id="449208"/>
    <lineage>
        <taxon>Bacteria</taxon>
        <taxon>Bacillati</taxon>
        <taxon>Cyanobacteriota</taxon>
        <taxon>Cyanophyceae</taxon>
        <taxon>Nostocales</taxon>
        <taxon>Nostocaceae</taxon>
        <taxon>Nostoc</taxon>
    </lineage>
</organism>
<keyword evidence="2" id="KW-1185">Reference proteome</keyword>
<evidence type="ECO:0000313" key="2">
    <source>
        <dbReference type="Proteomes" id="UP001055453"/>
    </source>
</evidence>
<proteinExistence type="predicted"/>
<dbReference type="RefSeq" id="WP_251958414.1">
    <property type="nucleotide sequence ID" value="NZ_AP025732.1"/>
</dbReference>
<dbReference type="InterPro" id="IPR032568">
    <property type="entry name" value="DUF4926"/>
</dbReference>
<dbReference type="EMBL" id="AP025732">
    <property type="protein sequence ID" value="BDI14910.1"/>
    <property type="molecule type" value="Genomic_DNA"/>
</dbReference>
<protein>
    <recommendedName>
        <fullName evidence="3">DUF4926 domain-containing protein</fullName>
    </recommendedName>
</protein>
<gene>
    <name evidence="1" type="ORF">ANSO36C_07120</name>
</gene>
<dbReference type="Pfam" id="PF16277">
    <property type="entry name" value="DUF4926"/>
    <property type="match status" value="1"/>
</dbReference>
<reference evidence="1" key="1">
    <citation type="submission" date="2022-04" db="EMBL/GenBank/DDBJ databases">
        <title>Complete genome sequence of a cyanobacterium, Nostoc sp. SO-36, isolated in Antarctica.</title>
        <authorList>
            <person name="Kanesaki Y."/>
            <person name="Effendi D."/>
            <person name="Sakamoto T."/>
            <person name="Ohtani S."/>
            <person name="Awai K."/>
        </authorList>
    </citation>
    <scope>NUCLEOTIDE SEQUENCE</scope>
    <source>
        <strain evidence="1">SO-36</strain>
    </source>
</reference>
<dbReference type="Proteomes" id="UP001055453">
    <property type="component" value="Chromosome"/>
</dbReference>
<sequence>MMMKLELYQYVALCRDCPEYNLKQGDVAMLIDYVTHPSGGEDGYILEVFNAAGDSIAIFTVPMSAVAKMPSDAVLAIRPLAELK</sequence>
<evidence type="ECO:0008006" key="3">
    <source>
        <dbReference type="Google" id="ProtNLM"/>
    </source>
</evidence>
<accession>A0ABN6PWE9</accession>